<keyword evidence="2 7" id="KW-0813">Transport</keyword>
<evidence type="ECO:0000313" key="9">
    <source>
        <dbReference type="EMBL" id="SET30952.1"/>
    </source>
</evidence>
<comment type="similarity">
    <text evidence="7">Belongs to the binding-protein-dependent transport system permease family.</text>
</comment>
<protein>
    <submittedName>
        <fullName evidence="9">Oligopeptide transport system permease protein</fullName>
    </submittedName>
</protein>
<dbReference type="STRING" id="460384.SAMN05216313_104157"/>
<dbReference type="PROSITE" id="PS50928">
    <property type="entry name" value="ABC_TM1"/>
    <property type="match status" value="1"/>
</dbReference>
<comment type="subcellular location">
    <subcellularLocation>
        <location evidence="1 7">Cell membrane</location>
        <topology evidence="1 7">Multi-pass membrane protein</topology>
    </subcellularLocation>
</comment>
<reference evidence="10" key="1">
    <citation type="submission" date="2016-10" db="EMBL/GenBank/DDBJ databases">
        <authorList>
            <person name="Varghese N."/>
            <person name="Submissions S."/>
        </authorList>
    </citation>
    <scope>NUCLEOTIDE SEQUENCE [LARGE SCALE GENOMIC DNA]</scope>
    <source>
        <strain evidence="10">NLAE-zl-G277</strain>
    </source>
</reference>
<feature type="transmembrane region" description="Helical" evidence="7">
    <location>
        <begin position="155"/>
        <end position="174"/>
    </location>
</feature>
<dbReference type="AlphaFoldDB" id="A0A1I0DEY5"/>
<keyword evidence="4 7" id="KW-0812">Transmembrane</keyword>
<dbReference type="InterPro" id="IPR000515">
    <property type="entry name" value="MetI-like"/>
</dbReference>
<dbReference type="InterPro" id="IPR035906">
    <property type="entry name" value="MetI-like_sf"/>
</dbReference>
<dbReference type="Pfam" id="PF00528">
    <property type="entry name" value="BPD_transp_1"/>
    <property type="match status" value="1"/>
</dbReference>
<dbReference type="GeneID" id="93276237"/>
<proteinExistence type="inferred from homology"/>
<organism evidence="9 10">
    <name type="scientific">Enterocloster lavalensis</name>
    <dbReference type="NCBI Taxonomy" id="460384"/>
    <lineage>
        <taxon>Bacteria</taxon>
        <taxon>Bacillati</taxon>
        <taxon>Bacillota</taxon>
        <taxon>Clostridia</taxon>
        <taxon>Lachnospirales</taxon>
        <taxon>Lachnospiraceae</taxon>
        <taxon>Enterocloster</taxon>
    </lineage>
</organism>
<dbReference type="SUPFAM" id="SSF161098">
    <property type="entry name" value="MetI-like"/>
    <property type="match status" value="1"/>
</dbReference>
<sequence length="317" mass="35596">MEETLRQGGFAMDDEIPVDLMEELSAAERDPEEIDRPSISYWNMCWLRLKKDKLAMFGFAVIIVITVLAIAVPMLSPYSYDQTDFAHMLEWPSRLHPFGTDKMGRDIFVRTMYGARISLTIGFTAAAINMVIGVFYGGIAGYLGGRTDMIMMRIVDVLSGIPSLLYLILIMMFLGNTVKSILLAMCLTFWITTARMVRGQILTLREQDFALAAKVCGQSRWQILIHHLIPNSMGSIIVTVTFLIPQAIFQEAFLSFLGIGIQVPKASWGTLANDAIEYLFSYPYQMLFPAFAISITIFALNFIGDGLRDALDPRLKK</sequence>
<feature type="transmembrane region" description="Helical" evidence="7">
    <location>
        <begin position="228"/>
        <end position="248"/>
    </location>
</feature>
<evidence type="ECO:0000256" key="6">
    <source>
        <dbReference type="ARBA" id="ARBA00023136"/>
    </source>
</evidence>
<gene>
    <name evidence="9" type="ORF">SAMN05216313_104157</name>
</gene>
<evidence type="ECO:0000256" key="4">
    <source>
        <dbReference type="ARBA" id="ARBA00022692"/>
    </source>
</evidence>
<feature type="domain" description="ABC transmembrane type-1" evidence="8">
    <location>
        <begin position="115"/>
        <end position="304"/>
    </location>
</feature>
<dbReference type="Gene3D" id="1.10.3720.10">
    <property type="entry name" value="MetI-like"/>
    <property type="match status" value="1"/>
</dbReference>
<dbReference type="InterPro" id="IPR025966">
    <property type="entry name" value="OppC_N"/>
</dbReference>
<keyword evidence="6 7" id="KW-0472">Membrane</keyword>
<keyword evidence="3" id="KW-1003">Cell membrane</keyword>
<dbReference type="Proteomes" id="UP000198508">
    <property type="component" value="Unassembled WGS sequence"/>
</dbReference>
<evidence type="ECO:0000256" key="5">
    <source>
        <dbReference type="ARBA" id="ARBA00022989"/>
    </source>
</evidence>
<feature type="transmembrane region" description="Helical" evidence="7">
    <location>
        <begin position="180"/>
        <end position="197"/>
    </location>
</feature>
<dbReference type="EMBL" id="FOIM01000004">
    <property type="protein sequence ID" value="SET30952.1"/>
    <property type="molecule type" value="Genomic_DNA"/>
</dbReference>
<dbReference type="GO" id="GO:0055085">
    <property type="term" value="P:transmembrane transport"/>
    <property type="evidence" value="ECO:0007669"/>
    <property type="project" value="InterPro"/>
</dbReference>
<feature type="transmembrane region" description="Helical" evidence="7">
    <location>
        <begin position="286"/>
        <end position="307"/>
    </location>
</feature>
<evidence type="ECO:0000313" key="10">
    <source>
        <dbReference type="Proteomes" id="UP000198508"/>
    </source>
</evidence>
<dbReference type="GO" id="GO:0005886">
    <property type="term" value="C:plasma membrane"/>
    <property type="evidence" value="ECO:0007669"/>
    <property type="project" value="UniProtKB-SubCell"/>
</dbReference>
<dbReference type="Pfam" id="PF12911">
    <property type="entry name" value="OppC_N"/>
    <property type="match status" value="1"/>
</dbReference>
<dbReference type="RefSeq" id="WP_092361418.1">
    <property type="nucleotide sequence ID" value="NZ_CAJJSN010000016.1"/>
</dbReference>
<evidence type="ECO:0000259" key="8">
    <source>
        <dbReference type="PROSITE" id="PS50928"/>
    </source>
</evidence>
<evidence type="ECO:0000256" key="1">
    <source>
        <dbReference type="ARBA" id="ARBA00004651"/>
    </source>
</evidence>
<dbReference type="PANTHER" id="PTHR43386">
    <property type="entry name" value="OLIGOPEPTIDE TRANSPORT SYSTEM PERMEASE PROTEIN APPC"/>
    <property type="match status" value="1"/>
</dbReference>
<keyword evidence="10" id="KW-1185">Reference proteome</keyword>
<keyword evidence="5 7" id="KW-1133">Transmembrane helix</keyword>
<name>A0A1I0DEY5_9FIRM</name>
<evidence type="ECO:0000256" key="7">
    <source>
        <dbReference type="RuleBase" id="RU363032"/>
    </source>
</evidence>
<accession>A0A1I0DEY5</accession>
<evidence type="ECO:0000256" key="2">
    <source>
        <dbReference type="ARBA" id="ARBA00022448"/>
    </source>
</evidence>
<dbReference type="CDD" id="cd06261">
    <property type="entry name" value="TM_PBP2"/>
    <property type="match status" value="1"/>
</dbReference>
<feature type="transmembrane region" description="Helical" evidence="7">
    <location>
        <begin position="117"/>
        <end position="143"/>
    </location>
</feature>
<dbReference type="InterPro" id="IPR050366">
    <property type="entry name" value="BP-dependent_transpt_permease"/>
</dbReference>
<feature type="transmembrane region" description="Helical" evidence="7">
    <location>
        <begin position="54"/>
        <end position="75"/>
    </location>
</feature>
<evidence type="ECO:0000256" key="3">
    <source>
        <dbReference type="ARBA" id="ARBA00022475"/>
    </source>
</evidence>
<dbReference type="PANTHER" id="PTHR43386:SF22">
    <property type="entry name" value="OLIGOPEPTIDE TRANSPORT SYSTEM PERMEASE PROTEIN OPPC"/>
    <property type="match status" value="1"/>
</dbReference>